<reference evidence="1 2" key="1">
    <citation type="submission" date="2013-02" db="EMBL/GenBank/DDBJ databases">
        <title>The complete genome sequence of Corynebacterium callunae DSM 20147.</title>
        <authorList>
            <person name="Ruckert C."/>
            <person name="Albersmeier A."/>
            <person name="Kalinowski J."/>
        </authorList>
    </citation>
    <scope>NUCLEOTIDE SEQUENCE [LARGE SCALE GENOMIC DNA]</scope>
    <source>
        <strain evidence="1 2">DSM 20147</strain>
    </source>
</reference>
<evidence type="ECO:0000313" key="2">
    <source>
        <dbReference type="Proteomes" id="UP000011760"/>
    </source>
</evidence>
<dbReference type="Proteomes" id="UP000011760">
    <property type="component" value="Chromosome"/>
</dbReference>
<dbReference type="RefSeq" id="WP_015650983.1">
    <property type="nucleotide sequence ID" value="NC_020506.1"/>
</dbReference>
<dbReference type="KEGG" id="ccn:H924_05530"/>
<protein>
    <submittedName>
        <fullName evidence="1">Uncharacterized protein</fullName>
    </submittedName>
</protein>
<dbReference type="EMBL" id="CP004354">
    <property type="protein sequence ID" value="AGG66550.1"/>
    <property type="molecule type" value="Genomic_DNA"/>
</dbReference>
<dbReference type="HOGENOM" id="CLU_1394260_0_0_11"/>
<gene>
    <name evidence="1" type="ORF">H924_05530</name>
</gene>
<dbReference type="AlphaFoldDB" id="M1UEN9"/>
<sequence length="195" mass="21429">MTEQDYKDVLAFYTTQANSLNYALKAALPEAADEIDQLIGLIGTDSATEEKFYQLRQSISDEALKNGMTESEIDGTLYLFSMFNAFAKVDPSTLIDEGGQIFGEDRVITKAEARELIELEEFNDSLFPDEALENASEAFKNFVKTFEEQSDNVLLVSERTAFQNCIDGKSGTFRLYSGGAPTDTPRAGGSSFGSS</sequence>
<keyword evidence="2" id="KW-1185">Reference proteome</keyword>
<proteinExistence type="predicted"/>
<evidence type="ECO:0000313" key="1">
    <source>
        <dbReference type="EMBL" id="AGG66550.1"/>
    </source>
</evidence>
<dbReference type="PATRIC" id="fig|1121353.3.peg.1131"/>
<name>M1UEN9_9CORY</name>
<organism evidence="1 2">
    <name type="scientific">Corynebacterium callunae DSM 20147</name>
    <dbReference type="NCBI Taxonomy" id="1121353"/>
    <lineage>
        <taxon>Bacteria</taxon>
        <taxon>Bacillati</taxon>
        <taxon>Actinomycetota</taxon>
        <taxon>Actinomycetes</taxon>
        <taxon>Mycobacteriales</taxon>
        <taxon>Corynebacteriaceae</taxon>
        <taxon>Corynebacterium</taxon>
    </lineage>
</organism>
<accession>M1UEN9</accession>